<keyword evidence="3" id="KW-1185">Reference proteome</keyword>
<gene>
    <name evidence="2" type="ORF">C2G38_2325127</name>
</gene>
<reference evidence="2 3" key="1">
    <citation type="submission" date="2018-06" db="EMBL/GenBank/DDBJ databases">
        <title>Comparative genomics reveals the genomic features of Rhizophagus irregularis, R. cerebriforme, R. diaphanum and Gigaspora rosea, and their symbiotic lifestyle signature.</title>
        <authorList>
            <person name="Morin E."/>
            <person name="San Clemente H."/>
            <person name="Chen E.C.H."/>
            <person name="De La Providencia I."/>
            <person name="Hainaut M."/>
            <person name="Kuo A."/>
            <person name="Kohler A."/>
            <person name="Murat C."/>
            <person name="Tang N."/>
            <person name="Roy S."/>
            <person name="Loubradou J."/>
            <person name="Henrissat B."/>
            <person name="Grigoriev I.V."/>
            <person name="Corradi N."/>
            <person name="Roux C."/>
            <person name="Martin F.M."/>
        </authorList>
    </citation>
    <scope>NUCLEOTIDE SEQUENCE [LARGE SCALE GENOMIC DNA]</scope>
    <source>
        <strain evidence="2 3">DAOM 194757</strain>
    </source>
</reference>
<feature type="compositionally biased region" description="Acidic residues" evidence="1">
    <location>
        <begin position="748"/>
        <end position="759"/>
    </location>
</feature>
<sequence>MPPKKNFGPCAIENCQYNTSKFSKFTKFAAEKAQKSGTLSKLKYSHLIPDQHQLCDHHYLLNVEPNRNNPNYSKINETFQNLQKTEKSFELKWDHIHLEVLDDKLQKNQKDELFEEITENFETINEYTENINEINSSNEYDPIKFKQMIEQNEPKLIGFFDELVEGLIPKTRSSYNQEEAKKSIVSFCYLFASLRNKFANNYKLDIGLHLALAGTSYKVSSKTVLRFKQQIAEDHFKKISKYFNENINCLYTFNLDDYHSIHEIRRPNDTFLSSTKHFATCTAKKVNFSTPILANYNNIPLFNPVNIDANNLCKYLKQIYSSLFDRSYNYSKSQWISYSVLELDKFESIDNLTIHLYEDAILELKEERSMKDLQLVDFKELELHSFDNYADALKMIINIPSLNNYLKQNVIPIITDWPGQLFIRKIITYLKIQQSASNIPQVYKNFHPIIGPLHVALNSKETALIINYEFFKQLFHFVFGDKKKLAKKPKPWRINLLLELAQKAWQKIKKIILEKFGPYCKDTEYRMAIDLLDNIIPATLDIYAVLFRSGSYMEYIETIFRIWTFALKWSRKNYNKAPLAFLSDIFYWTDNNHPFNESIQSFLVHFNDYYVENMHSRIRAYTTKYSTTDEIIREAFVIGLGYQDANFKSFHYHLPALEITVSTKQLPCGYSTKKISSLINCDSCDTLLQNQYEAEVLICGHGYHIICYNAMEGRCKFCYDYYETGIKNNVKSFINRLEKGANILTEDDIDIDNDEDNENENNNNNNNNNDDDEVENLNLVLSEKDKIEQEFTDKLVNVLNW</sequence>
<feature type="region of interest" description="Disordered" evidence="1">
    <location>
        <begin position="748"/>
        <end position="773"/>
    </location>
</feature>
<evidence type="ECO:0000313" key="3">
    <source>
        <dbReference type="Proteomes" id="UP000266673"/>
    </source>
</evidence>
<comment type="caution">
    <text evidence="2">The sequence shown here is derived from an EMBL/GenBank/DDBJ whole genome shotgun (WGS) entry which is preliminary data.</text>
</comment>
<dbReference type="Proteomes" id="UP000266673">
    <property type="component" value="Unassembled WGS sequence"/>
</dbReference>
<dbReference type="EMBL" id="QKWP01000906">
    <property type="protein sequence ID" value="RIB13630.1"/>
    <property type="molecule type" value="Genomic_DNA"/>
</dbReference>
<proteinExistence type="predicted"/>
<name>A0A397UTP9_9GLOM</name>
<dbReference type="AlphaFoldDB" id="A0A397UTP9"/>
<organism evidence="2 3">
    <name type="scientific">Gigaspora rosea</name>
    <dbReference type="NCBI Taxonomy" id="44941"/>
    <lineage>
        <taxon>Eukaryota</taxon>
        <taxon>Fungi</taxon>
        <taxon>Fungi incertae sedis</taxon>
        <taxon>Mucoromycota</taxon>
        <taxon>Glomeromycotina</taxon>
        <taxon>Glomeromycetes</taxon>
        <taxon>Diversisporales</taxon>
        <taxon>Gigasporaceae</taxon>
        <taxon>Gigaspora</taxon>
    </lineage>
</organism>
<accession>A0A397UTP9</accession>
<dbReference type="OrthoDB" id="2402958at2759"/>
<evidence type="ECO:0000256" key="1">
    <source>
        <dbReference type="SAM" id="MobiDB-lite"/>
    </source>
</evidence>
<protein>
    <submittedName>
        <fullName evidence="2">Uncharacterized protein</fullName>
    </submittedName>
</protein>
<evidence type="ECO:0000313" key="2">
    <source>
        <dbReference type="EMBL" id="RIB13630.1"/>
    </source>
</evidence>